<feature type="region of interest" description="Disordered" evidence="3">
    <location>
        <begin position="391"/>
        <end position="441"/>
    </location>
</feature>
<feature type="region of interest" description="Disordered" evidence="3">
    <location>
        <begin position="329"/>
        <end position="370"/>
    </location>
</feature>
<protein>
    <submittedName>
        <fullName evidence="4">Uncharacterized protein</fullName>
    </submittedName>
</protein>
<evidence type="ECO:0000256" key="3">
    <source>
        <dbReference type="SAM" id="MobiDB-lite"/>
    </source>
</evidence>
<evidence type="ECO:0000313" key="5">
    <source>
        <dbReference type="Proteomes" id="UP000799764"/>
    </source>
</evidence>
<evidence type="ECO:0000313" key="4">
    <source>
        <dbReference type="EMBL" id="KAF2447354.1"/>
    </source>
</evidence>
<gene>
    <name evidence="4" type="ORF">P171DRAFT_442478</name>
</gene>
<keyword evidence="1 2" id="KW-0175">Coiled coil</keyword>
<dbReference type="PANTHER" id="PTHR18870:SF9">
    <property type="entry name" value="PROTEIN TAG-278-RELATED"/>
    <property type="match status" value="1"/>
</dbReference>
<feature type="region of interest" description="Disordered" evidence="3">
    <location>
        <begin position="1"/>
        <end position="58"/>
    </location>
</feature>
<dbReference type="PANTHER" id="PTHR18870">
    <property type="entry name" value="PROTEIN TAG-278-RELATED"/>
    <property type="match status" value="1"/>
</dbReference>
<feature type="compositionally biased region" description="Low complexity" evidence="3">
    <location>
        <begin position="418"/>
        <end position="432"/>
    </location>
</feature>
<keyword evidence="5" id="KW-1185">Reference proteome</keyword>
<dbReference type="Proteomes" id="UP000799764">
    <property type="component" value="Unassembled WGS sequence"/>
</dbReference>
<evidence type="ECO:0000256" key="2">
    <source>
        <dbReference type="SAM" id="Coils"/>
    </source>
</evidence>
<comment type="caution">
    <text evidence="4">The sequence shown here is derived from an EMBL/GenBank/DDBJ whole genome shotgun (WGS) entry which is preliminary data.</text>
</comment>
<reference evidence="4" key="1">
    <citation type="journal article" date="2020" name="Stud. Mycol.">
        <title>101 Dothideomycetes genomes: a test case for predicting lifestyles and emergence of pathogens.</title>
        <authorList>
            <person name="Haridas S."/>
            <person name="Albert R."/>
            <person name="Binder M."/>
            <person name="Bloem J."/>
            <person name="Labutti K."/>
            <person name="Salamov A."/>
            <person name="Andreopoulos B."/>
            <person name="Baker S."/>
            <person name="Barry K."/>
            <person name="Bills G."/>
            <person name="Bluhm B."/>
            <person name="Cannon C."/>
            <person name="Castanera R."/>
            <person name="Culley D."/>
            <person name="Daum C."/>
            <person name="Ezra D."/>
            <person name="Gonzalez J."/>
            <person name="Henrissat B."/>
            <person name="Kuo A."/>
            <person name="Liang C."/>
            <person name="Lipzen A."/>
            <person name="Lutzoni F."/>
            <person name="Magnuson J."/>
            <person name="Mondo S."/>
            <person name="Nolan M."/>
            <person name="Ohm R."/>
            <person name="Pangilinan J."/>
            <person name="Park H.-J."/>
            <person name="Ramirez L."/>
            <person name="Alfaro M."/>
            <person name="Sun H."/>
            <person name="Tritt A."/>
            <person name="Yoshinaga Y."/>
            <person name="Zwiers L.-H."/>
            <person name="Turgeon B."/>
            <person name="Goodwin S."/>
            <person name="Spatafora J."/>
            <person name="Crous P."/>
            <person name="Grigoriev I."/>
        </authorList>
    </citation>
    <scope>NUCLEOTIDE SEQUENCE</scope>
    <source>
        <strain evidence="4">CBS 690.94</strain>
    </source>
</reference>
<feature type="compositionally biased region" description="Low complexity" evidence="3">
    <location>
        <begin position="40"/>
        <end position="57"/>
    </location>
</feature>
<dbReference type="AlphaFoldDB" id="A0A9P4PLK9"/>
<feature type="coiled-coil region" evidence="2">
    <location>
        <begin position="87"/>
        <end position="156"/>
    </location>
</feature>
<feature type="compositionally biased region" description="Low complexity" evidence="3">
    <location>
        <begin position="7"/>
        <end position="18"/>
    </location>
</feature>
<accession>A0A9P4PLK9</accession>
<dbReference type="EMBL" id="MU001497">
    <property type="protein sequence ID" value="KAF2447354.1"/>
    <property type="molecule type" value="Genomic_DNA"/>
</dbReference>
<organism evidence="4 5">
    <name type="scientific">Karstenula rhodostoma CBS 690.94</name>
    <dbReference type="NCBI Taxonomy" id="1392251"/>
    <lineage>
        <taxon>Eukaryota</taxon>
        <taxon>Fungi</taxon>
        <taxon>Dikarya</taxon>
        <taxon>Ascomycota</taxon>
        <taxon>Pezizomycotina</taxon>
        <taxon>Dothideomycetes</taxon>
        <taxon>Pleosporomycetidae</taxon>
        <taxon>Pleosporales</taxon>
        <taxon>Massarineae</taxon>
        <taxon>Didymosphaeriaceae</taxon>
        <taxon>Karstenula</taxon>
    </lineage>
</organism>
<sequence length="641" mass="70990">MWKRFRSNGSSRSSSNASVQAADAHSSPAASVRTTPSPVPRISVRSSKSSQSSQQSSELKDLHELLDFHKSLVQSLGEDLQKRVAELDKVSDLSAKQEQQIDTQQAEIEHLSTQKTDLKRRLAELETQVKENKTRIDELIKGINALRKRNAQSENAGDQIVSLDGIVKDALIDQLESDVERLTQQGLDHDHDMQTLAYSHEHKVSDLHKIMESLRNDLKHERSVVAKYMWDFAEATNLKEAAEDALQQQGIREALSSQGKSSDAAAREKKLTQALSYTRELSESERLVQDGKEVELYHLSNLCGVAQAQEEAISRLRAANTYLLAAHTKMQDEKKNSAAQTNSPPLSHRRNVTWDLPLRNDAPGAPPTLSKVRKRFAIPFPLPLRDPAPHTAPLFSHIDPATPSPPPKPSLTRKLRRSLSFSKSKSPSFPTSQDENETEVHRLRAQLAAARAESLQHEREKEGLQSEVAGLRLQLSENVHVSQELMAVAEEVASQTSSSSSSSSGVIREGRMDTAAVAERMVERYYAVRDGRDGAVQEEQERVLDVEQVEAAEYLFGKMPVVLGVRAGRVDLSVFPSSFARIAVPEVRTMGMMSLDERAPPRPAVAYPPVFEEPICSESSPHPHSEWSIFDTVTGGGWAGG</sequence>
<evidence type="ECO:0000256" key="1">
    <source>
        <dbReference type="ARBA" id="ARBA00023054"/>
    </source>
</evidence>
<name>A0A9P4PLK9_9PLEO</name>
<dbReference type="OrthoDB" id="10431889at2759"/>
<proteinExistence type="predicted"/>